<gene>
    <name evidence="1" type="ORF">DCC35_10900</name>
</gene>
<protein>
    <submittedName>
        <fullName evidence="1">Uncharacterized protein</fullName>
    </submittedName>
</protein>
<evidence type="ECO:0000313" key="2">
    <source>
        <dbReference type="Proteomes" id="UP000298616"/>
    </source>
</evidence>
<keyword evidence="2" id="KW-1185">Reference proteome</keyword>
<dbReference type="EMBL" id="CP028923">
    <property type="protein sequence ID" value="QCK15216.1"/>
    <property type="molecule type" value="Genomic_DNA"/>
</dbReference>
<sequence length="125" mass="14502">MFSCTVNSNDSSSFEINEDNKYEKISLNLIIDSPKRYDSIDLKTSGIFVFEYENVALYKDKISALLNDRKNAIWVEFNSSSSYKSSELKKLNNRRVFLVGRFNSKRKGHLSKYKGQLNTNEILLK</sequence>
<name>A0A4D7JSW4_9BACT</name>
<dbReference type="AlphaFoldDB" id="A0A4D7JSW4"/>
<reference evidence="1 2" key="1">
    <citation type="submission" date="2018-04" db="EMBL/GenBank/DDBJ databases">
        <title>Complete genome uncultured novel isolate.</title>
        <authorList>
            <person name="Merlino G."/>
        </authorList>
    </citation>
    <scope>NUCLEOTIDE SEQUENCE [LARGE SCALE GENOMIC DNA]</scope>
    <source>
        <strain evidence="2">R1DC9</strain>
    </source>
</reference>
<organism evidence="1 2">
    <name type="scientific">Mangrovivirga cuniculi</name>
    <dbReference type="NCBI Taxonomy" id="2715131"/>
    <lineage>
        <taxon>Bacteria</taxon>
        <taxon>Pseudomonadati</taxon>
        <taxon>Bacteroidota</taxon>
        <taxon>Cytophagia</taxon>
        <taxon>Cytophagales</taxon>
        <taxon>Mangrovivirgaceae</taxon>
        <taxon>Mangrovivirga</taxon>
    </lineage>
</organism>
<dbReference type="Proteomes" id="UP000298616">
    <property type="component" value="Chromosome"/>
</dbReference>
<evidence type="ECO:0000313" key="1">
    <source>
        <dbReference type="EMBL" id="QCK15216.1"/>
    </source>
</evidence>
<accession>A0A4D7JSW4</accession>
<proteinExistence type="predicted"/>
<dbReference type="KEGG" id="fpf:DCC35_10900"/>